<dbReference type="GeneID" id="95425866"/>
<keyword evidence="3" id="KW-1185">Reference proteome</keyword>
<dbReference type="eggNOG" id="COG1943">
    <property type="taxonomic scope" value="Bacteria"/>
</dbReference>
<organism evidence="2 3">
    <name type="scientific">Segatella oulorum F0390</name>
    <dbReference type="NCBI Taxonomy" id="702438"/>
    <lineage>
        <taxon>Bacteria</taxon>
        <taxon>Pseudomonadati</taxon>
        <taxon>Bacteroidota</taxon>
        <taxon>Bacteroidia</taxon>
        <taxon>Bacteroidales</taxon>
        <taxon>Prevotellaceae</taxon>
        <taxon>Segatella</taxon>
    </lineage>
</organism>
<dbReference type="GO" id="GO:0004803">
    <property type="term" value="F:transposase activity"/>
    <property type="evidence" value="ECO:0007669"/>
    <property type="project" value="InterPro"/>
</dbReference>
<dbReference type="Proteomes" id="UP000005141">
    <property type="component" value="Unassembled WGS sequence"/>
</dbReference>
<sequence length="154" mass="18143">MAQNLHQILIHAVFHKRTHAATIRPNDQPLLNKCIVNICHNLQCPCLIANGIGDHEHLLFVLSPQRTVSEVIKEVKRMSTHYLKYHDKEYYKHFNWQAGYGAFGVSVKLREVVFDYIAHQQEHHKRMDIRVELAALLQSAQIKNYEETLYWEKE</sequence>
<dbReference type="OrthoDB" id="9797997at2"/>
<dbReference type="HOGENOM" id="CLU_101320_1_0_10"/>
<proteinExistence type="predicted"/>
<dbReference type="PANTHER" id="PTHR33360:SF2">
    <property type="entry name" value="TRANSPOSASE FOR INSERTION SEQUENCE ELEMENT IS200"/>
    <property type="match status" value="1"/>
</dbReference>
<feature type="domain" description="Transposase IS200-like" evidence="1">
    <location>
        <begin position="14"/>
        <end position="120"/>
    </location>
</feature>
<evidence type="ECO:0000313" key="2">
    <source>
        <dbReference type="EMBL" id="EGV31472.1"/>
    </source>
</evidence>
<dbReference type="Gene3D" id="3.30.70.1290">
    <property type="entry name" value="Transposase IS200-like"/>
    <property type="match status" value="1"/>
</dbReference>
<dbReference type="InterPro" id="IPR002686">
    <property type="entry name" value="Transposase_17"/>
</dbReference>
<evidence type="ECO:0000259" key="1">
    <source>
        <dbReference type="SMART" id="SM01321"/>
    </source>
</evidence>
<dbReference type="PATRIC" id="fig|702438.4.peg.1262"/>
<dbReference type="SUPFAM" id="SSF143422">
    <property type="entry name" value="Transposase IS200-like"/>
    <property type="match status" value="1"/>
</dbReference>
<dbReference type="SMART" id="SM01321">
    <property type="entry name" value="Y1_Tnp"/>
    <property type="match status" value="1"/>
</dbReference>
<dbReference type="GO" id="GO:0003677">
    <property type="term" value="F:DNA binding"/>
    <property type="evidence" value="ECO:0007669"/>
    <property type="project" value="InterPro"/>
</dbReference>
<evidence type="ECO:0000313" key="3">
    <source>
        <dbReference type="Proteomes" id="UP000005141"/>
    </source>
</evidence>
<reference evidence="2 3" key="1">
    <citation type="submission" date="2011-07" db="EMBL/GenBank/DDBJ databases">
        <title>The Genome Sequence of Prevotella oulorum F0390.</title>
        <authorList>
            <consortium name="The Broad Institute Genome Sequencing Platform"/>
            <consortium name="The Broad Institute Genome Sequencing Center for Infectious Disease"/>
            <person name="Earl A."/>
            <person name="Ward D."/>
            <person name="Feldgarden M."/>
            <person name="Gevers D."/>
            <person name="Izard J."/>
            <person name="Ganesan A."/>
            <person name="Baranova O.V."/>
            <person name="Blanton J.M."/>
            <person name="Tanner A.C."/>
            <person name="Dewhirst F.E."/>
            <person name="Young S.K."/>
            <person name="Zeng Q."/>
            <person name="Gargeya S."/>
            <person name="Fitzgerald M."/>
            <person name="Haas B."/>
            <person name="Abouelleil A."/>
            <person name="Alvarado L."/>
            <person name="Arachchi H.M."/>
            <person name="Berlin A."/>
            <person name="Brown A."/>
            <person name="Chapman S.B."/>
            <person name="Chen Z."/>
            <person name="Dunbar C."/>
            <person name="Freedman E."/>
            <person name="Gearin G."/>
            <person name="Gellesch M."/>
            <person name="Goldberg J."/>
            <person name="Griggs A."/>
            <person name="Gujja S."/>
            <person name="Heiman D."/>
            <person name="Howarth C."/>
            <person name="Larson L."/>
            <person name="Lui A."/>
            <person name="MacDonald P.J.P."/>
            <person name="Mehta T."/>
            <person name="Montmayeur A."/>
            <person name="Murphy C."/>
            <person name="Neiman D."/>
            <person name="Pearson M."/>
            <person name="Priest M."/>
            <person name="Roberts A."/>
            <person name="Saif S."/>
            <person name="Shea T."/>
            <person name="Shenoy N."/>
            <person name="Sisk P."/>
            <person name="Stolte C."/>
            <person name="Sykes S."/>
            <person name="Wortman J."/>
            <person name="Nusbaum C."/>
            <person name="Birren B."/>
        </authorList>
    </citation>
    <scope>NUCLEOTIDE SEQUENCE [LARGE SCALE GENOMIC DNA]</scope>
    <source>
        <strain evidence="2 3">F0390</strain>
    </source>
</reference>
<name>G1WBL8_9BACT</name>
<dbReference type="PANTHER" id="PTHR33360">
    <property type="entry name" value="TRANSPOSASE FOR INSERTION SEQUENCE ELEMENT IS200"/>
    <property type="match status" value="1"/>
</dbReference>
<dbReference type="Pfam" id="PF01797">
    <property type="entry name" value="Y1_Tnp"/>
    <property type="match status" value="1"/>
</dbReference>
<dbReference type="EMBL" id="ADGI01000044">
    <property type="protein sequence ID" value="EGV31472.1"/>
    <property type="molecule type" value="Genomic_DNA"/>
</dbReference>
<comment type="caution">
    <text evidence="2">The sequence shown here is derived from an EMBL/GenBank/DDBJ whole genome shotgun (WGS) entry which is preliminary data.</text>
</comment>
<dbReference type="GO" id="GO:0006313">
    <property type="term" value="P:DNA transposition"/>
    <property type="evidence" value="ECO:0007669"/>
    <property type="project" value="InterPro"/>
</dbReference>
<dbReference type="RefSeq" id="WP_004380251.1">
    <property type="nucleotide sequence ID" value="NZ_JH114215.1"/>
</dbReference>
<accession>G1WBL8</accession>
<dbReference type="InterPro" id="IPR036515">
    <property type="entry name" value="Transposase_17_sf"/>
</dbReference>
<protein>
    <recommendedName>
        <fullName evidence="1">Transposase IS200-like domain-containing protein</fullName>
    </recommendedName>
</protein>
<dbReference type="AlphaFoldDB" id="G1WBL8"/>
<gene>
    <name evidence="2" type="ORF">HMPREF9431_01219</name>
</gene>